<name>A0A672NJ61_SINGR</name>
<organism evidence="6 7">
    <name type="scientific">Sinocyclocheilus grahami</name>
    <name type="common">Dianchi golden-line fish</name>
    <name type="synonym">Barbus grahami</name>
    <dbReference type="NCBI Taxonomy" id="75366"/>
    <lineage>
        <taxon>Eukaryota</taxon>
        <taxon>Metazoa</taxon>
        <taxon>Chordata</taxon>
        <taxon>Craniata</taxon>
        <taxon>Vertebrata</taxon>
        <taxon>Euteleostomi</taxon>
        <taxon>Actinopterygii</taxon>
        <taxon>Neopterygii</taxon>
        <taxon>Teleostei</taxon>
        <taxon>Ostariophysi</taxon>
        <taxon>Cypriniformes</taxon>
        <taxon>Cyprinidae</taxon>
        <taxon>Cyprininae</taxon>
        <taxon>Sinocyclocheilus</taxon>
    </lineage>
</organism>
<evidence type="ECO:0000256" key="3">
    <source>
        <dbReference type="ARBA" id="ARBA00022490"/>
    </source>
</evidence>
<comment type="subcellular location">
    <subcellularLocation>
        <location evidence="2">Cytoplasm</location>
    </subcellularLocation>
    <subcellularLocation>
        <location evidence="1">Nucleus</location>
    </subcellularLocation>
</comment>
<gene>
    <name evidence="6" type="primary">LOC107568570</name>
</gene>
<dbReference type="PANTHER" id="PTHR31661:SF1">
    <property type="entry name" value="CDAN1-INTERACTING NUCLEASE 1"/>
    <property type="match status" value="1"/>
</dbReference>
<evidence type="ECO:0000256" key="1">
    <source>
        <dbReference type="ARBA" id="ARBA00004123"/>
    </source>
</evidence>
<reference evidence="6" key="1">
    <citation type="submission" date="2025-08" db="UniProtKB">
        <authorList>
            <consortium name="Ensembl"/>
        </authorList>
    </citation>
    <scope>IDENTIFICATION</scope>
</reference>
<evidence type="ECO:0000256" key="4">
    <source>
        <dbReference type="ARBA" id="ARBA00023242"/>
    </source>
</evidence>
<dbReference type="AlphaFoldDB" id="A0A672NJ61"/>
<dbReference type="Pfam" id="PF14811">
    <property type="entry name" value="TPD"/>
    <property type="match status" value="1"/>
</dbReference>
<dbReference type="GO" id="GO:0030218">
    <property type="term" value="P:erythrocyte differentiation"/>
    <property type="evidence" value="ECO:0007669"/>
    <property type="project" value="TreeGrafter"/>
</dbReference>
<sequence>FVFVLLVASVDGHIVHWIESKASFGDEHSHHTYLNEQFWSYCNRFGPGLVIYWYGFVSELDCQRGRGILLRDGFPSDIVTLSRV</sequence>
<dbReference type="Proteomes" id="UP000472262">
    <property type="component" value="Unassembled WGS sequence"/>
</dbReference>
<keyword evidence="4" id="KW-0539">Nucleus</keyword>
<evidence type="ECO:0000256" key="5">
    <source>
        <dbReference type="ARBA" id="ARBA00023480"/>
    </source>
</evidence>
<dbReference type="GO" id="GO:0005737">
    <property type="term" value="C:cytoplasm"/>
    <property type="evidence" value="ECO:0007669"/>
    <property type="project" value="UniProtKB-SubCell"/>
</dbReference>
<dbReference type="GO" id="GO:0005634">
    <property type="term" value="C:nucleus"/>
    <property type="evidence" value="ECO:0007669"/>
    <property type="project" value="UniProtKB-SubCell"/>
</dbReference>
<evidence type="ECO:0000256" key="2">
    <source>
        <dbReference type="ARBA" id="ARBA00004496"/>
    </source>
</evidence>
<dbReference type="Ensembl" id="ENSSGRT00000053121.1">
    <property type="protein sequence ID" value="ENSSGRP00000049717.1"/>
    <property type="gene ID" value="ENSSGRG00000026387.1"/>
</dbReference>
<proteinExistence type="predicted"/>
<keyword evidence="3" id="KW-0963">Cytoplasm</keyword>
<dbReference type="InterPro" id="IPR029404">
    <property type="entry name" value="CDIN1"/>
</dbReference>
<reference evidence="6" key="2">
    <citation type="submission" date="2025-09" db="UniProtKB">
        <authorList>
            <consortium name="Ensembl"/>
        </authorList>
    </citation>
    <scope>IDENTIFICATION</scope>
</reference>
<accession>A0A672NJ61</accession>
<keyword evidence="7" id="KW-1185">Reference proteome</keyword>
<dbReference type="PANTHER" id="PTHR31661">
    <property type="entry name" value="SIMILAR TO CDNA SEQUENCE BC052040"/>
    <property type="match status" value="1"/>
</dbReference>
<evidence type="ECO:0000313" key="7">
    <source>
        <dbReference type="Proteomes" id="UP000472262"/>
    </source>
</evidence>
<protein>
    <recommendedName>
        <fullName evidence="5">CDAN1-interacting nuclease 1</fullName>
    </recommendedName>
</protein>
<evidence type="ECO:0000313" key="6">
    <source>
        <dbReference type="Ensembl" id="ENSSGRP00000049717.1"/>
    </source>
</evidence>